<evidence type="ECO:0000313" key="2">
    <source>
        <dbReference type="EMBL" id="QKE92375.1"/>
    </source>
</evidence>
<dbReference type="GO" id="GO:0055085">
    <property type="term" value="P:transmembrane transport"/>
    <property type="evidence" value="ECO:0007669"/>
    <property type="project" value="InterPro"/>
</dbReference>
<dbReference type="PIRSF" id="PIRSF013171">
    <property type="entry name" value="Pur_nuclsid_perm"/>
    <property type="match status" value="1"/>
</dbReference>
<keyword evidence="1" id="KW-0732">Signal</keyword>
<dbReference type="Proteomes" id="UP000500767">
    <property type="component" value="Chromosome"/>
</dbReference>
<gene>
    <name evidence="2" type="ORF">HN018_01990</name>
</gene>
<dbReference type="RefSeq" id="WP_171836188.1">
    <property type="nucleotide sequence ID" value="NZ_CP053708.1"/>
</dbReference>
<feature type="signal peptide" evidence="1">
    <location>
        <begin position="1"/>
        <end position="21"/>
    </location>
</feature>
<dbReference type="KEGG" id="lck:HN018_01990"/>
<dbReference type="InterPro" id="IPR009486">
    <property type="entry name" value="Pur_nuclsid_perm"/>
</dbReference>
<sequence>MRLTFSAVLLAATMMAGAAGAADRIPIKVVVVTTFELGHDTGDKAGEFQEWVEKLPLADIVPFPAGYRDLRLNRAMGVLGIVTGEGPTRAAASIEALGNDPRFDLSHAYFLLAGIAGVDPNVASPGSAVWAKHVVDGDLAHEIDAREIPSDWKTGYVPLQRTRPYEQPVPQPQSISGSSVFTLDAGLVDWAYGLTRDIVLPDTPVLQAIRTRYTGFPAGQKPAVVMIGDTLSAGTFWVGARMNAWAEDWVGYWTKGTGRFATTAEEDAGFMQSMTFLAQVHKVDLNRVLVLRTASNFDMPPPGQTPAELLAAEAKEGSYTGFVPAVDAAYAVGSVVVRNLVDHWSVYGKTRPGASAR</sequence>
<organism evidence="2 3">
    <name type="scientific">Lichenicola cladoniae</name>
    <dbReference type="NCBI Taxonomy" id="1484109"/>
    <lineage>
        <taxon>Bacteria</taxon>
        <taxon>Pseudomonadati</taxon>
        <taxon>Pseudomonadota</taxon>
        <taxon>Alphaproteobacteria</taxon>
        <taxon>Acetobacterales</taxon>
        <taxon>Acetobacteraceae</taxon>
        <taxon>Lichenicola</taxon>
    </lineage>
</organism>
<dbReference type="GO" id="GO:0009116">
    <property type="term" value="P:nucleoside metabolic process"/>
    <property type="evidence" value="ECO:0007669"/>
    <property type="project" value="InterPro"/>
</dbReference>
<proteinExistence type="predicted"/>
<dbReference type="PANTHER" id="PTHR38643">
    <property type="entry name" value="PURINE NUCLEOSIDE PERMEASE C285.05-RELATED"/>
    <property type="match status" value="1"/>
</dbReference>
<reference evidence="2 3" key="1">
    <citation type="journal article" date="2014" name="World J. Microbiol. Biotechnol.">
        <title>Biodiversity and physiological characteristics of Antarctic and Arctic lichens-associated bacteria.</title>
        <authorList>
            <person name="Lee Y.M."/>
            <person name="Kim E.H."/>
            <person name="Lee H.K."/>
            <person name="Hong S.G."/>
        </authorList>
    </citation>
    <scope>NUCLEOTIDE SEQUENCE [LARGE SCALE GENOMIC DNA]</scope>
    <source>
        <strain evidence="2 3">PAMC 26569</strain>
    </source>
</reference>
<keyword evidence="3" id="KW-1185">Reference proteome</keyword>
<dbReference type="InterPro" id="IPR035994">
    <property type="entry name" value="Nucleoside_phosphorylase_sf"/>
</dbReference>
<dbReference type="Gene3D" id="3.40.50.1580">
    <property type="entry name" value="Nucleoside phosphorylase domain"/>
    <property type="match status" value="1"/>
</dbReference>
<dbReference type="Pfam" id="PF06516">
    <property type="entry name" value="NUP"/>
    <property type="match status" value="1"/>
</dbReference>
<accession>A0A6M8HW26</accession>
<feature type="chain" id="PRO_5026775842" evidence="1">
    <location>
        <begin position="22"/>
        <end position="357"/>
    </location>
</feature>
<name>A0A6M8HW26_9PROT</name>
<protein>
    <submittedName>
        <fullName evidence="2">Purine nucleoside permease</fullName>
    </submittedName>
</protein>
<dbReference type="PANTHER" id="PTHR38643:SF1">
    <property type="entry name" value="PURINE NUCLEOSIDE PERMEASE C285.05-RELATED"/>
    <property type="match status" value="1"/>
</dbReference>
<evidence type="ECO:0000313" key="3">
    <source>
        <dbReference type="Proteomes" id="UP000500767"/>
    </source>
</evidence>
<dbReference type="GO" id="GO:0003824">
    <property type="term" value="F:catalytic activity"/>
    <property type="evidence" value="ECO:0007669"/>
    <property type="project" value="InterPro"/>
</dbReference>
<evidence type="ECO:0000256" key="1">
    <source>
        <dbReference type="SAM" id="SignalP"/>
    </source>
</evidence>
<dbReference type="EMBL" id="CP053708">
    <property type="protein sequence ID" value="QKE92375.1"/>
    <property type="molecule type" value="Genomic_DNA"/>
</dbReference>
<dbReference type="AlphaFoldDB" id="A0A6M8HW26"/>